<dbReference type="EMBL" id="JAIMBW010000001">
    <property type="protein sequence ID" value="MBY4893447.1"/>
    <property type="molecule type" value="Genomic_DNA"/>
</dbReference>
<evidence type="ECO:0000313" key="3">
    <source>
        <dbReference type="Proteomes" id="UP000693972"/>
    </source>
</evidence>
<dbReference type="Gene3D" id="3.40.50.720">
    <property type="entry name" value="NAD(P)-binding Rossmann-like Domain"/>
    <property type="match status" value="1"/>
</dbReference>
<dbReference type="PANTHER" id="PTHR43249">
    <property type="entry name" value="UDP-N-ACETYL-2-AMINO-2-DEOXY-D-GLUCURONATE OXIDASE"/>
    <property type="match status" value="1"/>
</dbReference>
<protein>
    <submittedName>
        <fullName evidence="2">Gfo/Idh/MocA family oxidoreductase</fullName>
    </submittedName>
</protein>
<dbReference type="GO" id="GO:0000166">
    <property type="term" value="F:nucleotide binding"/>
    <property type="evidence" value="ECO:0007669"/>
    <property type="project" value="InterPro"/>
</dbReference>
<dbReference type="InterPro" id="IPR036291">
    <property type="entry name" value="NAD(P)-bd_dom_sf"/>
</dbReference>
<name>A0A975TS18_9RHOB</name>
<dbReference type="Pfam" id="PF01408">
    <property type="entry name" value="GFO_IDH_MocA"/>
    <property type="match status" value="1"/>
</dbReference>
<accession>A0A975TS18</accession>
<sequence length="325" mass="34938">MLRAGIIGAGRIAWSYDNGIWDGARSVSHAACLHRHPDTTLAAVFEPLPEARTAFQDGYKGPGPVAVCDTLEAFFAHDLDLVAVASPSETHGEHIAACLTAGVPRLWVEKPVTTDAASFEALTRQLADCAPPPRIVVNYFRRFLPQVAEAKKRLQAALRHGTLRRVDATYSRAFVVNGVHFLDLIGYLFDALEAPAFDWVDRAGSADPSFGMTLDGVPVAVMGIPNLGYHALDLRAVTDYGRLSLIQGAAELTWEAKQPNPDFPGFFNLAPARPLLDPKTTSAAMLDGTYLSLCDLVDASAPSRAPMEASAFTQTILARLAESAP</sequence>
<evidence type="ECO:0000313" key="2">
    <source>
        <dbReference type="EMBL" id="QXL86170.1"/>
    </source>
</evidence>
<dbReference type="InterPro" id="IPR000683">
    <property type="entry name" value="Gfo/Idh/MocA-like_OxRdtase_N"/>
</dbReference>
<dbReference type="InterPro" id="IPR052515">
    <property type="entry name" value="Gfo/Idh/MocA_Oxidoreductase"/>
</dbReference>
<organism evidence="2">
    <name type="scientific">Gymnodinialimonas phycosphaerae</name>
    <dbReference type="NCBI Taxonomy" id="2841589"/>
    <lineage>
        <taxon>Bacteria</taxon>
        <taxon>Pseudomonadati</taxon>
        <taxon>Pseudomonadota</taxon>
        <taxon>Alphaproteobacteria</taxon>
        <taxon>Rhodobacterales</taxon>
        <taxon>Paracoccaceae</taxon>
        <taxon>Gymnodinialimonas</taxon>
    </lineage>
</organism>
<dbReference type="PANTHER" id="PTHR43249:SF1">
    <property type="entry name" value="D-GLUCOSIDE 3-DEHYDROGENASE"/>
    <property type="match status" value="1"/>
</dbReference>
<gene>
    <name evidence="2" type="ORF">KUL25_11795</name>
</gene>
<dbReference type="Proteomes" id="UP000693972">
    <property type="component" value="Unassembled WGS sequence"/>
</dbReference>
<evidence type="ECO:0000259" key="1">
    <source>
        <dbReference type="Pfam" id="PF01408"/>
    </source>
</evidence>
<feature type="domain" description="Gfo/Idh/MocA-like oxidoreductase N-terminal" evidence="1">
    <location>
        <begin position="3"/>
        <end position="124"/>
    </location>
</feature>
<dbReference type="RefSeq" id="WP_257893126.1">
    <property type="nucleotide sequence ID" value="NZ_JAIMBW010000001.1"/>
</dbReference>
<dbReference type="SUPFAM" id="SSF51735">
    <property type="entry name" value="NAD(P)-binding Rossmann-fold domains"/>
    <property type="match status" value="1"/>
</dbReference>
<dbReference type="AlphaFoldDB" id="A0A975TS18"/>
<proteinExistence type="predicted"/>
<dbReference type="EMBL" id="CP078073">
    <property type="protein sequence ID" value="QXL86170.1"/>
    <property type="molecule type" value="Genomic_DNA"/>
</dbReference>
<reference evidence="2 3" key="1">
    <citation type="submission" date="2021-07" db="EMBL/GenBank/DDBJ databases">
        <title>Karlodiniumbacter phycospheric gen. nov., sp. nov., a phycosphere bacterium isolated from karlodinium veneficum.</title>
        <authorList>
            <person name="Peng Y."/>
            <person name="Jiang L."/>
            <person name="Lee J."/>
        </authorList>
    </citation>
    <scope>NUCLEOTIDE SEQUENCE</scope>
    <source>
        <strain evidence="2 3">N5</strain>
    </source>
</reference>
<keyword evidence="3" id="KW-1185">Reference proteome</keyword>